<dbReference type="InterPro" id="IPR050273">
    <property type="entry name" value="GppA/Ppx_hydrolase"/>
</dbReference>
<dbReference type="PANTHER" id="PTHR30005:SF0">
    <property type="entry name" value="RETROGRADE REGULATION PROTEIN 2"/>
    <property type="match status" value="1"/>
</dbReference>
<dbReference type="Pfam" id="PF02541">
    <property type="entry name" value="Ppx-GppA"/>
    <property type="match status" value="1"/>
</dbReference>
<dbReference type="Gene3D" id="3.40.50.11350">
    <property type="match status" value="1"/>
</dbReference>
<dbReference type="Gene3D" id="3.30.420.150">
    <property type="entry name" value="Exopolyphosphatase. Domain 2"/>
    <property type="match status" value="1"/>
</dbReference>
<dbReference type="OrthoDB" id="2014654at2759"/>
<keyword evidence="1" id="KW-0472">Membrane</keyword>
<evidence type="ECO:0000256" key="1">
    <source>
        <dbReference type="SAM" id="Phobius"/>
    </source>
</evidence>
<reference evidence="4 5" key="1">
    <citation type="journal article" date="2014" name="Genome Announc.">
        <title>Draft genome sequence of the pathogenic fungus Scedosporium apiospermum.</title>
        <authorList>
            <person name="Vandeputte P."/>
            <person name="Ghamrawi S."/>
            <person name="Rechenmann M."/>
            <person name="Iltis A."/>
            <person name="Giraud S."/>
            <person name="Fleury M."/>
            <person name="Thornton C."/>
            <person name="Delhaes L."/>
            <person name="Meyer W."/>
            <person name="Papon N."/>
            <person name="Bouchara J.P."/>
        </authorList>
    </citation>
    <scope>NUCLEOTIDE SEQUENCE [LARGE SCALE GENOMIC DNA]</scope>
    <source>
        <strain evidence="4 5">IHEM 14462</strain>
    </source>
</reference>
<dbReference type="InterPro" id="IPR043129">
    <property type="entry name" value="ATPase_NBD"/>
</dbReference>
<evidence type="ECO:0000313" key="5">
    <source>
        <dbReference type="Proteomes" id="UP000028545"/>
    </source>
</evidence>
<evidence type="ECO:0000259" key="3">
    <source>
        <dbReference type="Pfam" id="PF23566"/>
    </source>
</evidence>
<comment type="caution">
    <text evidence="4">The sequence shown here is derived from an EMBL/GenBank/DDBJ whole genome shotgun (WGS) entry which is preliminary data.</text>
</comment>
<dbReference type="CDD" id="cd11296">
    <property type="entry name" value="O-FucT_like"/>
    <property type="match status" value="1"/>
</dbReference>
<dbReference type="AlphaFoldDB" id="A0A084GAZ2"/>
<accession>A0A084GAZ2</accession>
<dbReference type="EMBL" id="JOWA01000088">
    <property type="protein sequence ID" value="KEZ44504.1"/>
    <property type="molecule type" value="Genomic_DNA"/>
</dbReference>
<dbReference type="PANTHER" id="PTHR30005">
    <property type="entry name" value="EXOPOLYPHOSPHATASE"/>
    <property type="match status" value="1"/>
</dbReference>
<proteinExistence type="predicted"/>
<keyword evidence="5" id="KW-1185">Reference proteome</keyword>
<evidence type="ECO:0000313" key="4">
    <source>
        <dbReference type="EMBL" id="KEZ44504.1"/>
    </source>
</evidence>
<dbReference type="FunFam" id="3.30.420.40:FF:000191">
    <property type="entry name" value="Retrograde regulation protein 2"/>
    <property type="match status" value="1"/>
</dbReference>
<feature type="transmembrane region" description="Helical" evidence="1">
    <location>
        <begin position="16"/>
        <end position="33"/>
    </location>
</feature>
<feature type="domain" description="Ppx/GppA phosphatase N-terminal" evidence="2">
    <location>
        <begin position="531"/>
        <end position="839"/>
    </location>
</feature>
<dbReference type="VEuPathDB" id="FungiDB:SAPIO_CDS3520"/>
<dbReference type="HOGENOM" id="CLU_289371_0_0_1"/>
<organism evidence="4 5">
    <name type="scientific">Pseudallescheria apiosperma</name>
    <name type="common">Scedosporium apiospermum</name>
    <dbReference type="NCBI Taxonomy" id="563466"/>
    <lineage>
        <taxon>Eukaryota</taxon>
        <taxon>Fungi</taxon>
        <taxon>Dikarya</taxon>
        <taxon>Ascomycota</taxon>
        <taxon>Pezizomycotina</taxon>
        <taxon>Sordariomycetes</taxon>
        <taxon>Hypocreomycetidae</taxon>
        <taxon>Microascales</taxon>
        <taxon>Microascaceae</taxon>
        <taxon>Scedosporium</taxon>
    </lineage>
</organism>
<dbReference type="RefSeq" id="XP_016644303.1">
    <property type="nucleotide sequence ID" value="XM_016786297.1"/>
</dbReference>
<dbReference type="Proteomes" id="UP000028545">
    <property type="component" value="Unassembled WGS sequence"/>
</dbReference>
<dbReference type="SUPFAM" id="SSF53067">
    <property type="entry name" value="Actin-like ATPase domain"/>
    <property type="match status" value="2"/>
</dbReference>
<evidence type="ECO:0000259" key="2">
    <source>
        <dbReference type="Pfam" id="PF02541"/>
    </source>
</evidence>
<dbReference type="GeneID" id="27722592"/>
<dbReference type="InterPro" id="IPR003695">
    <property type="entry name" value="Ppx_GppA_N"/>
</dbReference>
<dbReference type="Gene3D" id="3.30.420.40">
    <property type="match status" value="1"/>
</dbReference>
<keyword evidence="1" id="KW-0812">Transmembrane</keyword>
<dbReference type="KEGG" id="sapo:SAPIO_CDS3520"/>
<keyword evidence="1" id="KW-1133">Transmembrane helix</keyword>
<dbReference type="Pfam" id="PF23566">
    <property type="entry name" value="RTG2_C"/>
    <property type="match status" value="1"/>
</dbReference>
<name>A0A084GAZ2_PSEDA</name>
<dbReference type="GO" id="GO:0006357">
    <property type="term" value="P:regulation of transcription by RNA polymerase II"/>
    <property type="evidence" value="ECO:0007669"/>
    <property type="project" value="TreeGrafter"/>
</dbReference>
<dbReference type="InterPro" id="IPR057512">
    <property type="entry name" value="RTG2_C"/>
</dbReference>
<sequence>MLHTQVVTRIARYLPLARRVAAFVLLVLFFHYFTHSGKPYADEVILRFKDSKVVFMERFMQNDINGGSDGSALEALCSSKNWYPERVFGCYVAEGGIASVRQWELQCIRLAIETGASTLILPNIVKRKDRDYRHQRRAHAPPTGLPMDYMFDFQHLRDTLEAHCPQMKAYASISDLHDVPSLLTPIDFKTNDVFGEWEEMARVSTIPAPAHWKAKFDIYIEAIRSTKRLNSRPQGDPYRVQLMPSGMGFPVYSDSPETRHDISALLRFRRDARLLAGAALFKLSGKYGANVDPRSGRDGDGFAGIHLRIDADVEDELGKSIPEFAYQASESVKYVTDTGLKIAFLATGGPRETITEFVEGAREFNLTVVTKEMLLEGGDLEQLRKLTYDQQAIVDYEIMKHATKMVGLGMSKFSGDLAIARAEAYGRKPILKVPEPEDTMMWKDEHTTLFWHQLIRVPETFPFGAPIAALQPFRYPAMAAKTKYITISNFKEELTGWSPDSPNQLYAIVDMGSNGIRFTITDLTPPFTRLLKCIYRERAGISLFDALSSSAPPSSTDLNFPQATITLVSETLARFRRIADAHGVAPENFSVLATEAMRRASNASAMLDAIHEHAGVGVHVLAPEIETLFGAIMGSRSSFVNIDRGGLFLDLGGGSVQMAWADTRLPEYEVKAALAGVSLPFGAARFIHVLQGDAKVAATQKEVLRSGMRSAFAILCEKFPSLKECLAAGQGLDVYLCGGGFRGYGSMLMHNDPVQPYPIPSVGEYTVPGSFFSQTRRMQEVNEEFGGKIFAMSKRRRSQFPAVLEVLEAFIAAVPAIRTATFCTGSNRDGALLMKLPRELRESNPLEALANVSPADKPVIDAATAVLRDALPKDQDLSSVPTIFSLGLVPLFVQRIWYRLGEDVYTNAAYVLHEAVTRDPKAAGLTHLARAVLGMTATARWGSSLGPIDAQLYTGLKGLLDAANKTSGFWAEYLGVVANILGIVIPFKPKKAEDITNAIKISASLDNGKKKDKIKLKLQIAPYALQGVDTTVLEKVVEDIGKQRGKKSDIKVRVEISKLQ</sequence>
<feature type="domain" description="RTG2 C-terminal" evidence="3">
    <location>
        <begin position="853"/>
        <end position="1051"/>
    </location>
</feature>
<protein>
    <submittedName>
        <fullName evidence="4">Uncharacterized protein</fullName>
    </submittedName>
</protein>
<gene>
    <name evidence="4" type="ORF">SAPIO_CDS3520</name>
</gene>